<gene>
    <name evidence="1" type="ORF">BDN72DRAFT_904247</name>
</gene>
<reference evidence="1 2" key="1">
    <citation type="journal article" date="2019" name="Nat. Ecol. Evol.">
        <title>Megaphylogeny resolves global patterns of mushroom evolution.</title>
        <authorList>
            <person name="Varga T."/>
            <person name="Krizsan K."/>
            <person name="Foldi C."/>
            <person name="Dima B."/>
            <person name="Sanchez-Garcia M."/>
            <person name="Sanchez-Ramirez S."/>
            <person name="Szollosi G.J."/>
            <person name="Szarkandi J.G."/>
            <person name="Papp V."/>
            <person name="Albert L."/>
            <person name="Andreopoulos W."/>
            <person name="Angelini C."/>
            <person name="Antonin V."/>
            <person name="Barry K.W."/>
            <person name="Bougher N.L."/>
            <person name="Buchanan P."/>
            <person name="Buyck B."/>
            <person name="Bense V."/>
            <person name="Catcheside P."/>
            <person name="Chovatia M."/>
            <person name="Cooper J."/>
            <person name="Damon W."/>
            <person name="Desjardin D."/>
            <person name="Finy P."/>
            <person name="Geml J."/>
            <person name="Haridas S."/>
            <person name="Hughes K."/>
            <person name="Justo A."/>
            <person name="Karasinski D."/>
            <person name="Kautmanova I."/>
            <person name="Kiss B."/>
            <person name="Kocsube S."/>
            <person name="Kotiranta H."/>
            <person name="LaButti K.M."/>
            <person name="Lechner B.E."/>
            <person name="Liimatainen K."/>
            <person name="Lipzen A."/>
            <person name="Lukacs Z."/>
            <person name="Mihaltcheva S."/>
            <person name="Morgado L.N."/>
            <person name="Niskanen T."/>
            <person name="Noordeloos M.E."/>
            <person name="Ohm R.A."/>
            <person name="Ortiz-Santana B."/>
            <person name="Ovrebo C."/>
            <person name="Racz N."/>
            <person name="Riley R."/>
            <person name="Savchenko A."/>
            <person name="Shiryaev A."/>
            <person name="Soop K."/>
            <person name="Spirin V."/>
            <person name="Szebenyi C."/>
            <person name="Tomsovsky M."/>
            <person name="Tulloss R.E."/>
            <person name="Uehling J."/>
            <person name="Grigoriev I.V."/>
            <person name="Vagvolgyi C."/>
            <person name="Papp T."/>
            <person name="Martin F.M."/>
            <person name="Miettinen O."/>
            <person name="Hibbett D.S."/>
            <person name="Nagy L.G."/>
        </authorList>
    </citation>
    <scope>NUCLEOTIDE SEQUENCE [LARGE SCALE GENOMIC DNA]</scope>
    <source>
        <strain evidence="1 2">NL-1719</strain>
    </source>
</reference>
<protein>
    <submittedName>
        <fullName evidence="1">Uncharacterized protein</fullName>
    </submittedName>
</protein>
<organism evidence="1 2">
    <name type="scientific">Pluteus cervinus</name>
    <dbReference type="NCBI Taxonomy" id="181527"/>
    <lineage>
        <taxon>Eukaryota</taxon>
        <taxon>Fungi</taxon>
        <taxon>Dikarya</taxon>
        <taxon>Basidiomycota</taxon>
        <taxon>Agaricomycotina</taxon>
        <taxon>Agaricomycetes</taxon>
        <taxon>Agaricomycetidae</taxon>
        <taxon>Agaricales</taxon>
        <taxon>Pluteineae</taxon>
        <taxon>Pluteaceae</taxon>
        <taxon>Pluteus</taxon>
    </lineage>
</organism>
<proteinExistence type="predicted"/>
<feature type="non-terminal residue" evidence="1">
    <location>
        <position position="912"/>
    </location>
</feature>
<dbReference type="EMBL" id="ML208676">
    <property type="protein sequence ID" value="TFK61286.1"/>
    <property type="molecule type" value="Genomic_DNA"/>
</dbReference>
<evidence type="ECO:0000313" key="1">
    <source>
        <dbReference type="EMBL" id="TFK61286.1"/>
    </source>
</evidence>
<name>A0ACD3A6V9_9AGAR</name>
<keyword evidence="2" id="KW-1185">Reference proteome</keyword>
<accession>A0ACD3A6V9</accession>
<dbReference type="Proteomes" id="UP000308600">
    <property type="component" value="Unassembled WGS sequence"/>
</dbReference>
<evidence type="ECO:0000313" key="2">
    <source>
        <dbReference type="Proteomes" id="UP000308600"/>
    </source>
</evidence>
<sequence length="912" mass="101968">MANTVDLLHINDIAILCNLGPDDNLADWKTTRFLARVLVDGELLDETDEHLPVIREGAKTIARWELGGLQVPTVCLPLSLVITTTGGYELFRFKVEQRPDRTWWFEDTNTEAIRRNFRAQVTLRHPSSHFQKRYVATFNGALSLNVPLPQPWEEKITFPHWLLESLSAEMLVNVGKGYYGWFLCGDNAYLKLTLATLERALDKPDIDPGLSQVLETIIPFLYCLDQGDDSCPDIALEVLRTFPGLKNAQVEAQLLLHQVVYDVVNSFQWLDYAPLAIELITGPLAVLLHSVPLDQRPLYKLHLWVTLADFLIPTAKEVLPLVDLVVDLQPGVCLTSLGSQSLALLRAGIYLKQAVLPGGPSLEATLCAAEFAMHSSKDSQGLNFELEAERQFTQWFSNWIVACLSGRRSEGFDELEPYTDRLLSFIAWQLSNLRLPPRNQNTLRLIRSKLTDNASHSWGLINASMPQPAILNDNDNEFIRKSYSDLLLDRVSRKEMPARYPKGAVEMVETFITTVIDPKMGPMAYALAATTARALHLPATFRAYELFMVSLEPLSQGAMLLCSDQLKGMSGFPLVVRDAISYASEMGNLSLALQWSDQGRSKIWDWLVHSHSSINQIHTTEPIIAGKLRTRPRWMDNLTSTQLDDSIPANNDGGEREFSWMVDNFMLLPGFDRFLQPKTPAEIVSIAEALGGPIIYLNCNRHSSHALAVLPGLDDVVHIPLPHIDYAVLRNLSVEFMESPRTFLRQESPMGRMGFAVKPRPVSQPPLRFPAKILLEQLWNAIVEPVLTGLGIQRAQTKTADMPRIWWCPSGPLSALPLHAAGIYQDDGQGPVISDYVVSSYFPSASALAFATRPEDPSQKFSLLTIANPTGASLPGTEWELEIIKKHATTKELVREEVTVEAVKKGMEEASW</sequence>